<organism evidence="1">
    <name type="scientific">Lygus hesperus</name>
    <name type="common">Western plant bug</name>
    <dbReference type="NCBI Taxonomy" id="30085"/>
    <lineage>
        <taxon>Eukaryota</taxon>
        <taxon>Metazoa</taxon>
        <taxon>Ecdysozoa</taxon>
        <taxon>Arthropoda</taxon>
        <taxon>Hexapoda</taxon>
        <taxon>Insecta</taxon>
        <taxon>Pterygota</taxon>
        <taxon>Neoptera</taxon>
        <taxon>Paraneoptera</taxon>
        <taxon>Hemiptera</taxon>
        <taxon>Heteroptera</taxon>
        <taxon>Panheteroptera</taxon>
        <taxon>Cimicomorpha</taxon>
        <taxon>Miridae</taxon>
        <taxon>Mirini</taxon>
        <taxon>Lygus</taxon>
    </lineage>
</organism>
<gene>
    <name evidence="1" type="ORF">g.20967</name>
</gene>
<protein>
    <submittedName>
        <fullName evidence="1">Uncharacterized protein</fullName>
    </submittedName>
</protein>
<reference evidence="1" key="1">
    <citation type="journal article" date="2016" name="Gigascience">
        <title>De novo construction of an expanded transcriptome assembly for the western tarnished plant bug, Lygus hesperus.</title>
        <authorList>
            <person name="Tassone E.E."/>
            <person name="Geib S.M."/>
            <person name="Hall B."/>
            <person name="Fabrick J.A."/>
            <person name="Brent C.S."/>
            <person name="Hull J.J."/>
        </authorList>
    </citation>
    <scope>NUCLEOTIDE SEQUENCE</scope>
</reference>
<accession>A0A146KYY9</accession>
<name>A0A146KYY9_LYGHE</name>
<sequence>MDRCVEQFFIQSDDFYRQLVGVSTTHAYSQLSSAANDTSQLLTLWKSIASTSSDEVVIPTHDSTPITVLHFLPISSCGVLVDTFTNKDTAQYLDTQGIRKELTKRLVPKLQQSYTLLIVNP</sequence>
<proteinExistence type="predicted"/>
<dbReference type="AlphaFoldDB" id="A0A146KYY9"/>
<dbReference type="EMBL" id="GDHC01017038">
    <property type="protein sequence ID" value="JAQ01591.1"/>
    <property type="molecule type" value="Transcribed_RNA"/>
</dbReference>
<evidence type="ECO:0000313" key="1">
    <source>
        <dbReference type="EMBL" id="JAQ01591.1"/>
    </source>
</evidence>